<feature type="transmembrane region" description="Helical" evidence="1">
    <location>
        <begin position="28"/>
        <end position="47"/>
    </location>
</feature>
<accession>A0ABD0AI93</accession>
<dbReference type="EMBL" id="BNHY01000083">
    <property type="protein sequence ID" value="GHN34759.1"/>
    <property type="molecule type" value="Genomic_DNA"/>
</dbReference>
<sequence length="106" mass="12237">MIMTFEEMRKGYQDEVDYQKHMLRNLGYWFQLGSILSGSGIVLVYFFHAKNIFLNILGIALLVLGAAGMLLFGYAGWKGQRNLQALIDDYEQKLDYLQKQVSHGKR</sequence>
<name>A0ABD0AI93_9LACO</name>
<keyword evidence="1" id="KW-0472">Membrane</keyword>
<organism evidence="2 3">
    <name type="scientific">Lactobacillus delbrueckii</name>
    <dbReference type="NCBI Taxonomy" id="1584"/>
    <lineage>
        <taxon>Bacteria</taxon>
        <taxon>Bacillati</taxon>
        <taxon>Bacillota</taxon>
        <taxon>Bacilli</taxon>
        <taxon>Lactobacillales</taxon>
        <taxon>Lactobacillaceae</taxon>
        <taxon>Lactobacillus</taxon>
    </lineage>
</organism>
<evidence type="ECO:0000313" key="2">
    <source>
        <dbReference type="EMBL" id="GHN34759.1"/>
    </source>
</evidence>
<comment type="caution">
    <text evidence="2">The sequence shown here is derived from an EMBL/GenBank/DDBJ whole genome shotgun (WGS) entry which is preliminary data.</text>
</comment>
<gene>
    <name evidence="2" type="ORF">ME791_19110</name>
</gene>
<reference evidence="2 3" key="1">
    <citation type="journal article" date="2022" name="J. Dairy Sci.">
        <title>Genetic diversity of Lactobacillus delbrueckii isolated from raw milk in Hokkaido, Japan.</title>
        <authorList>
            <person name="Tsuchihashi H."/>
            <person name="Ichikawa A."/>
            <person name="Takeda M."/>
            <person name="Koizumi A."/>
            <person name="Mizoguchi C."/>
            <person name="Ishida T."/>
            <person name="Kimura K."/>
        </authorList>
    </citation>
    <scope>NUCLEOTIDE SEQUENCE [LARGE SCALE GENOMIC DNA]</scope>
    <source>
        <strain evidence="2 3">ME-791</strain>
    </source>
</reference>
<evidence type="ECO:0000256" key="1">
    <source>
        <dbReference type="SAM" id="Phobius"/>
    </source>
</evidence>
<protein>
    <submittedName>
        <fullName evidence="2">Transporter</fullName>
    </submittedName>
</protein>
<proteinExistence type="predicted"/>
<keyword evidence="1" id="KW-0812">Transmembrane</keyword>
<dbReference type="AlphaFoldDB" id="A0ABD0AI93"/>
<evidence type="ECO:0000313" key="3">
    <source>
        <dbReference type="Proteomes" id="UP001054884"/>
    </source>
</evidence>
<keyword evidence="1" id="KW-1133">Transmembrane helix</keyword>
<feature type="transmembrane region" description="Helical" evidence="1">
    <location>
        <begin position="53"/>
        <end position="77"/>
    </location>
</feature>
<dbReference type="Proteomes" id="UP001054884">
    <property type="component" value="Unassembled WGS sequence"/>
</dbReference>